<reference evidence="2 3" key="1">
    <citation type="submission" date="2019-03" db="EMBL/GenBank/DDBJ databases">
        <title>Genomic Encyclopedia of Type Strains, Phase III (KMG-III): the genomes of soil and plant-associated and newly described type strains.</title>
        <authorList>
            <person name="Whitman W."/>
        </authorList>
    </citation>
    <scope>NUCLEOTIDE SEQUENCE [LARGE SCALE GENOMIC DNA]</scope>
    <source>
        <strain evidence="2 3">CECT 8283</strain>
    </source>
</reference>
<gene>
    <name evidence="2" type="ORF">DFQ07_2934</name>
</gene>
<organism evidence="2 3">
    <name type="scientific">Tenacibaculum caenipelagi</name>
    <dbReference type="NCBI Taxonomy" id="1325435"/>
    <lineage>
        <taxon>Bacteria</taxon>
        <taxon>Pseudomonadati</taxon>
        <taxon>Bacteroidota</taxon>
        <taxon>Flavobacteriia</taxon>
        <taxon>Flavobacteriales</taxon>
        <taxon>Flavobacteriaceae</taxon>
        <taxon>Tenacibaculum</taxon>
    </lineage>
</organism>
<dbReference type="EMBL" id="SNYH01000007">
    <property type="protein sequence ID" value="TDQ21839.1"/>
    <property type="molecule type" value="Genomic_DNA"/>
</dbReference>
<name>A0A4R6TAD6_9FLAO</name>
<proteinExistence type="predicted"/>
<evidence type="ECO:0000313" key="2">
    <source>
        <dbReference type="EMBL" id="TDQ21839.1"/>
    </source>
</evidence>
<comment type="caution">
    <text evidence="2">The sequence shown here is derived from an EMBL/GenBank/DDBJ whole genome shotgun (WGS) entry which is preliminary data.</text>
</comment>
<keyword evidence="1" id="KW-0472">Membrane</keyword>
<keyword evidence="3" id="KW-1185">Reference proteome</keyword>
<keyword evidence="1" id="KW-0812">Transmembrane</keyword>
<dbReference type="AlphaFoldDB" id="A0A4R6TAD6"/>
<evidence type="ECO:0000313" key="3">
    <source>
        <dbReference type="Proteomes" id="UP000295390"/>
    </source>
</evidence>
<dbReference type="Proteomes" id="UP000295390">
    <property type="component" value="Unassembled WGS sequence"/>
</dbReference>
<protein>
    <submittedName>
        <fullName evidence="2">Uncharacterized protein</fullName>
    </submittedName>
</protein>
<dbReference type="OrthoDB" id="676730at2"/>
<sequence length="150" mass="17170">MKKEHKTYILVIVVIIVWGIIGVQVFKHFTPKEVELPVANRQIVFNQNEFSKRENYTVKEHNRDPFLGKSLDAPKKQTKRKKVDEPINFPSIIYNGMIQSGKNQSYIISINGNQNIQKIGQTINSVKLLSGSKKEIKVSYKGNSKKVTLN</sequence>
<keyword evidence="1" id="KW-1133">Transmembrane helix</keyword>
<feature type="transmembrane region" description="Helical" evidence="1">
    <location>
        <begin position="7"/>
        <end position="26"/>
    </location>
</feature>
<evidence type="ECO:0000256" key="1">
    <source>
        <dbReference type="SAM" id="Phobius"/>
    </source>
</evidence>
<accession>A0A4R6TAD6</accession>
<dbReference type="RefSeq" id="WP_133537921.1">
    <property type="nucleotide sequence ID" value="NZ_SNYH01000007.1"/>
</dbReference>